<evidence type="ECO:0000313" key="3">
    <source>
        <dbReference type="Proteomes" id="UP000250043"/>
    </source>
</evidence>
<reference evidence="2 3" key="1">
    <citation type="submission" date="2016-07" db="EMBL/GenBank/DDBJ databases">
        <title>Draft genome of the white-rot fungus Obba rivulosa 3A-2.</title>
        <authorList>
            <consortium name="DOE Joint Genome Institute"/>
            <person name="Miettinen O."/>
            <person name="Riley R."/>
            <person name="Acob R."/>
            <person name="Barry K."/>
            <person name="Cullen D."/>
            <person name="De Vries R."/>
            <person name="Hainaut M."/>
            <person name="Hatakka A."/>
            <person name="Henrissat B."/>
            <person name="Hilden K."/>
            <person name="Kuo R."/>
            <person name="Labutti K."/>
            <person name="Lipzen A."/>
            <person name="Makela M.R."/>
            <person name="Sandor L."/>
            <person name="Spatafora J.W."/>
            <person name="Grigoriev I.V."/>
            <person name="Hibbett D.S."/>
        </authorList>
    </citation>
    <scope>NUCLEOTIDE SEQUENCE [LARGE SCALE GENOMIC DNA]</scope>
    <source>
        <strain evidence="2 3">3A-2</strain>
    </source>
</reference>
<proteinExistence type="predicted"/>
<feature type="compositionally biased region" description="Low complexity" evidence="1">
    <location>
        <begin position="1"/>
        <end position="11"/>
    </location>
</feature>
<gene>
    <name evidence="2" type="ORF">OBBRIDRAFT_796417</name>
</gene>
<dbReference type="AlphaFoldDB" id="A0A8E2ASL7"/>
<name>A0A8E2ASL7_9APHY</name>
<evidence type="ECO:0000313" key="2">
    <source>
        <dbReference type="EMBL" id="OCH87239.1"/>
    </source>
</evidence>
<keyword evidence="3" id="KW-1185">Reference proteome</keyword>
<sequence>MSSSRTRTSSRWPRLGLGSPGSHCCSGRASTSPPAPSLLSLSVLAAGRARAVHGCCLPNAEQPRRNPGPLCLQWLAILDYVGAPADFAAFLNAVFSDVELTRRDDEGEAEASIETFVGCLRLEEVYGHLEELKTA</sequence>
<organism evidence="2 3">
    <name type="scientific">Obba rivulosa</name>
    <dbReference type="NCBI Taxonomy" id="1052685"/>
    <lineage>
        <taxon>Eukaryota</taxon>
        <taxon>Fungi</taxon>
        <taxon>Dikarya</taxon>
        <taxon>Basidiomycota</taxon>
        <taxon>Agaricomycotina</taxon>
        <taxon>Agaricomycetes</taxon>
        <taxon>Polyporales</taxon>
        <taxon>Gelatoporiaceae</taxon>
        <taxon>Obba</taxon>
    </lineage>
</organism>
<protein>
    <submittedName>
        <fullName evidence="2">Uncharacterized protein</fullName>
    </submittedName>
</protein>
<evidence type="ECO:0000256" key="1">
    <source>
        <dbReference type="SAM" id="MobiDB-lite"/>
    </source>
</evidence>
<accession>A0A8E2ASL7</accession>
<dbReference type="Proteomes" id="UP000250043">
    <property type="component" value="Unassembled WGS sequence"/>
</dbReference>
<dbReference type="EMBL" id="KV722493">
    <property type="protein sequence ID" value="OCH87239.1"/>
    <property type="molecule type" value="Genomic_DNA"/>
</dbReference>
<feature type="region of interest" description="Disordered" evidence="1">
    <location>
        <begin position="1"/>
        <end position="34"/>
    </location>
</feature>